<proteinExistence type="predicted"/>
<evidence type="ECO:0000256" key="3">
    <source>
        <dbReference type="ARBA" id="ARBA00023242"/>
    </source>
</evidence>
<feature type="region of interest" description="Disordered" evidence="5">
    <location>
        <begin position="1"/>
        <end position="125"/>
    </location>
</feature>
<organism evidence="7 8">
    <name type="scientific">Cephalotrichum gorgonifer</name>
    <dbReference type="NCBI Taxonomy" id="2041049"/>
    <lineage>
        <taxon>Eukaryota</taxon>
        <taxon>Fungi</taxon>
        <taxon>Dikarya</taxon>
        <taxon>Ascomycota</taxon>
        <taxon>Pezizomycotina</taxon>
        <taxon>Sordariomycetes</taxon>
        <taxon>Hypocreomycetidae</taxon>
        <taxon>Microascales</taxon>
        <taxon>Microascaceae</taxon>
        <taxon>Cephalotrichum</taxon>
    </lineage>
</organism>
<dbReference type="Proteomes" id="UP001187682">
    <property type="component" value="Unassembled WGS sequence"/>
</dbReference>
<comment type="subcellular location">
    <subcellularLocation>
        <location evidence="1">Nucleus</location>
        <location evidence="1">Nucleolus</location>
    </subcellularLocation>
</comment>
<dbReference type="Pfam" id="PF00076">
    <property type="entry name" value="RRM_1"/>
    <property type="match status" value="1"/>
</dbReference>
<feature type="compositionally biased region" description="Basic residues" evidence="5">
    <location>
        <begin position="387"/>
        <end position="403"/>
    </location>
</feature>
<evidence type="ECO:0000259" key="6">
    <source>
        <dbReference type="PROSITE" id="PS50102"/>
    </source>
</evidence>
<feature type="compositionally biased region" description="Basic and acidic residues" evidence="5">
    <location>
        <begin position="364"/>
        <end position="379"/>
    </location>
</feature>
<dbReference type="CDD" id="cd12307">
    <property type="entry name" value="RRM_NIFK_like"/>
    <property type="match status" value="1"/>
</dbReference>
<dbReference type="PROSITE" id="PS50102">
    <property type="entry name" value="RRM"/>
    <property type="match status" value="1"/>
</dbReference>
<name>A0AAE8MZE7_9PEZI</name>
<evidence type="ECO:0000256" key="5">
    <source>
        <dbReference type="SAM" id="MobiDB-lite"/>
    </source>
</evidence>
<feature type="compositionally biased region" description="Acidic residues" evidence="5">
    <location>
        <begin position="90"/>
        <end position="124"/>
    </location>
</feature>
<dbReference type="SUPFAM" id="SSF54928">
    <property type="entry name" value="RNA-binding domain, RBD"/>
    <property type="match status" value="1"/>
</dbReference>
<reference evidence="7" key="1">
    <citation type="submission" date="2018-03" db="EMBL/GenBank/DDBJ databases">
        <authorList>
            <person name="Guldener U."/>
        </authorList>
    </citation>
    <scope>NUCLEOTIDE SEQUENCE</scope>
</reference>
<feature type="compositionally biased region" description="Basic and acidic residues" evidence="5">
    <location>
        <begin position="23"/>
        <end position="54"/>
    </location>
</feature>
<keyword evidence="8" id="KW-1185">Reference proteome</keyword>
<comment type="caution">
    <text evidence="7">The sequence shown here is derived from an EMBL/GenBank/DDBJ whole genome shotgun (WGS) entry which is preliminary data.</text>
</comment>
<evidence type="ECO:0000256" key="2">
    <source>
        <dbReference type="ARBA" id="ARBA00022884"/>
    </source>
</evidence>
<keyword evidence="3" id="KW-0539">Nucleus</keyword>
<dbReference type="EMBL" id="ONZQ02000008">
    <property type="protein sequence ID" value="SPO03485.1"/>
    <property type="molecule type" value="Genomic_DNA"/>
</dbReference>
<dbReference type="SMART" id="SM00360">
    <property type="entry name" value="RRM"/>
    <property type="match status" value="1"/>
</dbReference>
<feature type="domain" description="RRM" evidence="6">
    <location>
        <begin position="179"/>
        <end position="257"/>
    </location>
</feature>
<dbReference type="Gene3D" id="3.30.70.330">
    <property type="match status" value="1"/>
</dbReference>
<keyword evidence="2 4" id="KW-0694">RNA-binding</keyword>
<dbReference type="GO" id="GO:0003723">
    <property type="term" value="F:RNA binding"/>
    <property type="evidence" value="ECO:0007669"/>
    <property type="project" value="UniProtKB-UniRule"/>
</dbReference>
<accession>A0AAE8MZE7</accession>
<sequence>MAVETRSRGKGPAPKNGKANGKPKVDDSKKRKAPEEPVVEKSKKIRQAKADKEVPAASTDATSVPAKPTAAPAKSPKNKKKAKKATAVVEEPEVEEEIPEPTPAETEDAAGSEIEEEEEEEEDNTVVQELAAEIGGDDDEDAAAQDAIAQFQTGQDVGKIPKTVSKKAKKDVPYEGKPGVVYVGRVPHGFYEHEMRQYFSQFGDITQLRLSRNKRTGASKHFAFIQFAEETTAAIVAKTMDNYLLFGHILKCKVVPPERVHKDLWKGANRRFKQVPWNKMVGKELGRPVSQSGWERRVKKEERRRAVKAAKLKEIGYEFEAPTLKAIPAPAPVEEAPAKVDGAEAAEPVQVEAKEAEALPEPVAEAKAEEPVEAEKVEEPAPVVKATKGKKKGTKAKTAKAKA</sequence>
<dbReference type="InterPro" id="IPR000504">
    <property type="entry name" value="RRM_dom"/>
</dbReference>
<evidence type="ECO:0000256" key="1">
    <source>
        <dbReference type="ARBA" id="ARBA00004604"/>
    </source>
</evidence>
<dbReference type="AlphaFoldDB" id="A0AAE8MZE7"/>
<dbReference type="InterPro" id="IPR012677">
    <property type="entry name" value="Nucleotide-bd_a/b_plait_sf"/>
</dbReference>
<feature type="region of interest" description="Disordered" evidence="5">
    <location>
        <begin position="341"/>
        <end position="403"/>
    </location>
</feature>
<dbReference type="GO" id="GO:0005730">
    <property type="term" value="C:nucleolus"/>
    <property type="evidence" value="ECO:0007669"/>
    <property type="project" value="UniProtKB-SubCell"/>
</dbReference>
<evidence type="ECO:0000313" key="8">
    <source>
        <dbReference type="Proteomes" id="UP001187682"/>
    </source>
</evidence>
<dbReference type="InterPro" id="IPR035979">
    <property type="entry name" value="RBD_domain_sf"/>
</dbReference>
<protein>
    <recommendedName>
        <fullName evidence="6">RRM domain-containing protein</fullName>
    </recommendedName>
</protein>
<feature type="compositionally biased region" description="Low complexity" evidence="5">
    <location>
        <begin position="64"/>
        <end position="75"/>
    </location>
</feature>
<dbReference type="PANTHER" id="PTHR46754">
    <property type="entry name" value="MKI67 FHA DOMAIN-INTERACTING NUCLEOLAR PHOSPHOPROTEIN"/>
    <property type="match status" value="1"/>
</dbReference>
<gene>
    <name evidence="7" type="ORF">DNG_06168</name>
</gene>
<evidence type="ECO:0000256" key="4">
    <source>
        <dbReference type="PROSITE-ProRule" id="PRU00176"/>
    </source>
</evidence>
<evidence type="ECO:0000313" key="7">
    <source>
        <dbReference type="EMBL" id="SPO03485.1"/>
    </source>
</evidence>